<dbReference type="RefSeq" id="WP_009853906.1">
    <property type="nucleotide sequence ID" value="NZ_CP054015.1"/>
</dbReference>
<organism evidence="9 13">
    <name type="scientific">Streptococcus gallolyticus</name>
    <dbReference type="NCBI Taxonomy" id="315405"/>
    <lineage>
        <taxon>Bacteria</taxon>
        <taxon>Bacillati</taxon>
        <taxon>Bacillota</taxon>
        <taxon>Bacilli</taxon>
        <taxon>Lactobacillales</taxon>
        <taxon>Streptococcaceae</taxon>
        <taxon>Streptococcus</taxon>
    </lineage>
</organism>
<keyword evidence="2 8" id="KW-0813">Transport</keyword>
<dbReference type="AlphaFoldDB" id="A0A060RJN3"/>
<sequence>MDKKTQALVEQYAKSLVEIAIEKDSLAELQSETEALLSVFEETNLANFLSSLVVSRDEKVKLVRLLQESSSVYMNNFLEVILQNEREAFLKDILEGVQKDFVIATNQHDIVVTTAVALTDEQKERILALVAEKFGVKAGKLVENIDESILGGFIINVNNKVIDTSIRRQLQTFKMNLK</sequence>
<evidence type="ECO:0000313" key="15">
    <source>
        <dbReference type="Proteomes" id="UP000183629"/>
    </source>
</evidence>
<keyword evidence="6 8" id="KW-0472">Membrane</keyword>
<evidence type="ECO:0000313" key="16">
    <source>
        <dbReference type="Proteomes" id="UP000249013"/>
    </source>
</evidence>
<evidence type="ECO:0000256" key="5">
    <source>
        <dbReference type="ARBA" id="ARBA00023065"/>
    </source>
</evidence>
<dbReference type="GO" id="GO:0046933">
    <property type="term" value="F:proton-transporting ATP synthase activity, rotational mechanism"/>
    <property type="evidence" value="ECO:0007669"/>
    <property type="project" value="UniProtKB-UniRule"/>
</dbReference>
<keyword evidence="4 8" id="KW-0375">Hydrogen ion transport</keyword>
<gene>
    <name evidence="8 12" type="primary">atpH</name>
    <name evidence="9" type="ORF">BN963_SGAL_02332</name>
    <name evidence="12" type="ORF">NCTC13773_00932</name>
    <name evidence="10" type="ORF">SAMN04487840_10662</name>
    <name evidence="11" type="ORF">SAMN05660328_101352</name>
</gene>
<evidence type="ECO:0000256" key="6">
    <source>
        <dbReference type="ARBA" id="ARBA00023136"/>
    </source>
</evidence>
<dbReference type="EMBL" id="FPBN01000001">
    <property type="protein sequence ID" value="SFU34729.1"/>
    <property type="molecule type" value="Genomic_DNA"/>
</dbReference>
<evidence type="ECO:0000256" key="7">
    <source>
        <dbReference type="ARBA" id="ARBA00023310"/>
    </source>
</evidence>
<reference evidence="15" key="3">
    <citation type="submission" date="2016-10" db="EMBL/GenBank/DDBJ databases">
        <authorList>
            <person name="Varghese N."/>
            <person name="Submissions S."/>
        </authorList>
    </citation>
    <scope>NUCLEOTIDE SEQUENCE [LARGE SCALE GENOMIC DNA]</scope>
    <source>
        <strain evidence="15">LMG 15572</strain>
    </source>
</reference>
<dbReference type="Proteomes" id="UP000183629">
    <property type="component" value="Unassembled WGS sequence"/>
</dbReference>
<dbReference type="InterPro" id="IPR000711">
    <property type="entry name" value="ATPase_OSCP/dsu"/>
</dbReference>
<reference evidence="9 13" key="2">
    <citation type="submission" date="2014-05" db="EMBL/GenBank/DDBJ databases">
        <title>Genome sequence of Streptococcus gallolyticus.</title>
        <authorList>
            <person name="Del Campo R."/>
        </authorList>
    </citation>
    <scope>NUCLEOTIDE SEQUENCE [LARGE SCALE GENOMIC DNA]</scope>
    <source>
        <strain evidence="9 13">LMG17956</strain>
    </source>
</reference>
<comment type="function">
    <text evidence="8">This protein is part of the stalk that links CF(0) to CF(1). It either transmits conformational changes from CF(0) to CF(1) or is implicated in proton conduction.</text>
</comment>
<dbReference type="EMBL" id="CCBC010000217">
    <property type="protein sequence ID" value="CDO19111.1"/>
    <property type="molecule type" value="Genomic_DNA"/>
</dbReference>
<dbReference type="HAMAP" id="MF_01416">
    <property type="entry name" value="ATP_synth_delta_bact"/>
    <property type="match status" value="1"/>
</dbReference>
<keyword evidence="15" id="KW-1185">Reference proteome</keyword>
<keyword evidence="12" id="KW-0378">Hydrolase</keyword>
<reference evidence="10 14" key="4">
    <citation type="submission" date="2016-10" db="EMBL/GenBank/DDBJ databases">
        <authorList>
            <person name="de Groot N.N."/>
        </authorList>
    </citation>
    <scope>NUCLEOTIDE SEQUENCE [LARGE SCALE GENOMIC DNA]</scope>
    <source>
        <strain evidence="11">LMG 15572</strain>
        <strain evidence="10 14">VTM2R47</strain>
    </source>
</reference>
<dbReference type="EMBL" id="LS483409">
    <property type="protein sequence ID" value="SQG79128.1"/>
    <property type="molecule type" value="Genomic_DNA"/>
</dbReference>
<evidence type="ECO:0000256" key="2">
    <source>
        <dbReference type="ARBA" id="ARBA00022448"/>
    </source>
</evidence>
<evidence type="ECO:0000256" key="4">
    <source>
        <dbReference type="ARBA" id="ARBA00022781"/>
    </source>
</evidence>
<dbReference type="PANTHER" id="PTHR11910">
    <property type="entry name" value="ATP SYNTHASE DELTA CHAIN"/>
    <property type="match status" value="1"/>
</dbReference>
<keyword evidence="3 8" id="KW-1003">Cell membrane</keyword>
<dbReference type="PRINTS" id="PR00125">
    <property type="entry name" value="ATPASEDELTA"/>
</dbReference>
<evidence type="ECO:0000256" key="3">
    <source>
        <dbReference type="ARBA" id="ARBA00022475"/>
    </source>
</evidence>
<dbReference type="NCBIfam" id="TIGR01145">
    <property type="entry name" value="ATP_synt_delta"/>
    <property type="match status" value="1"/>
</dbReference>
<comment type="similarity">
    <text evidence="8">Belongs to the ATPase delta chain family.</text>
</comment>
<keyword evidence="5 8" id="KW-0406">Ion transport</keyword>
<dbReference type="GO" id="GO:0005886">
    <property type="term" value="C:plasma membrane"/>
    <property type="evidence" value="ECO:0007669"/>
    <property type="project" value="UniProtKB-SubCell"/>
</dbReference>
<keyword evidence="7 8" id="KW-0066">ATP synthesis</keyword>
<dbReference type="EMBL" id="FOGM01000006">
    <property type="protein sequence ID" value="SER62219.1"/>
    <property type="molecule type" value="Genomic_DNA"/>
</dbReference>
<dbReference type="GO" id="GO:0045259">
    <property type="term" value="C:proton-transporting ATP synthase complex"/>
    <property type="evidence" value="ECO:0007669"/>
    <property type="project" value="UniProtKB-KW"/>
</dbReference>
<evidence type="ECO:0000313" key="9">
    <source>
        <dbReference type="EMBL" id="CDO19111.1"/>
    </source>
</evidence>
<dbReference type="Proteomes" id="UP000027584">
    <property type="component" value="Unassembled WGS sequence"/>
</dbReference>
<dbReference type="Pfam" id="PF00213">
    <property type="entry name" value="OSCP"/>
    <property type="match status" value="1"/>
</dbReference>
<evidence type="ECO:0000313" key="12">
    <source>
        <dbReference type="EMBL" id="SQG79128.1"/>
    </source>
</evidence>
<dbReference type="Gene3D" id="1.10.520.20">
    <property type="entry name" value="N-terminal domain of the delta subunit of the F1F0-ATP synthase"/>
    <property type="match status" value="1"/>
</dbReference>
<proteinExistence type="inferred from homology"/>
<reference evidence="9 13" key="1">
    <citation type="submission" date="2014-02" db="EMBL/GenBank/DDBJ databases">
        <authorList>
            <person name="Manrique M."/>
        </authorList>
    </citation>
    <scope>NUCLEOTIDE SEQUENCE [LARGE SCALE GENOMIC DNA]</scope>
    <source>
        <strain evidence="9 13">LMG17956</strain>
    </source>
</reference>
<evidence type="ECO:0000313" key="10">
    <source>
        <dbReference type="EMBL" id="SER62219.1"/>
    </source>
</evidence>
<evidence type="ECO:0000313" key="14">
    <source>
        <dbReference type="Proteomes" id="UP000182712"/>
    </source>
</evidence>
<evidence type="ECO:0000313" key="13">
    <source>
        <dbReference type="Proteomes" id="UP000027584"/>
    </source>
</evidence>
<keyword evidence="8" id="KW-0139">CF(1)</keyword>
<dbReference type="Proteomes" id="UP000249013">
    <property type="component" value="Chromosome 1"/>
</dbReference>
<dbReference type="GO" id="GO:0016787">
    <property type="term" value="F:hydrolase activity"/>
    <property type="evidence" value="ECO:0007669"/>
    <property type="project" value="UniProtKB-KW"/>
</dbReference>
<reference evidence="12 16" key="5">
    <citation type="submission" date="2018-06" db="EMBL/GenBank/DDBJ databases">
        <authorList>
            <consortium name="Pathogen Informatics"/>
            <person name="Doyle S."/>
        </authorList>
    </citation>
    <scope>NUCLEOTIDE SEQUENCE [LARGE SCALE GENOMIC DNA]</scope>
    <source>
        <strain evidence="12 16">NCTC13773</strain>
    </source>
</reference>
<dbReference type="InterPro" id="IPR026015">
    <property type="entry name" value="ATP_synth_OSCP/delta_N_sf"/>
</dbReference>
<dbReference type="SUPFAM" id="SSF47928">
    <property type="entry name" value="N-terminal domain of the delta subunit of the F1F0-ATP synthase"/>
    <property type="match status" value="1"/>
</dbReference>
<evidence type="ECO:0000256" key="8">
    <source>
        <dbReference type="HAMAP-Rule" id="MF_01416"/>
    </source>
</evidence>
<dbReference type="Proteomes" id="UP000182712">
    <property type="component" value="Unassembled WGS sequence"/>
</dbReference>
<evidence type="ECO:0000256" key="1">
    <source>
        <dbReference type="ARBA" id="ARBA00004370"/>
    </source>
</evidence>
<protein>
    <recommendedName>
        <fullName evidence="8">ATP synthase subunit delta</fullName>
    </recommendedName>
    <alternativeName>
        <fullName evidence="8">ATP synthase F(1) sector subunit delta</fullName>
    </alternativeName>
    <alternativeName>
        <fullName evidence="8">F-type ATPase subunit delta</fullName>
        <shortName evidence="8">F-ATPase subunit delta</shortName>
    </alternativeName>
</protein>
<comment type="function">
    <text evidence="8">F(1)F(0) ATP synthase produces ATP from ADP in the presence of a proton or sodium gradient. F-type ATPases consist of two structural domains, F(1) containing the extramembraneous catalytic core and F(0) containing the membrane proton channel, linked together by a central stalk and a peripheral stalk. During catalysis, ATP synthesis in the catalytic domain of F(1) is coupled via a rotary mechanism of the central stalk subunits to proton translocation.</text>
</comment>
<dbReference type="GeneID" id="57921868"/>
<evidence type="ECO:0000313" key="11">
    <source>
        <dbReference type="EMBL" id="SFU34729.1"/>
    </source>
</evidence>
<name>A0A060RJN3_9STRE</name>
<accession>A0A060RJN3</accession>
<comment type="subcellular location">
    <subcellularLocation>
        <location evidence="8">Cell membrane</location>
        <topology evidence="8">Peripheral membrane protein</topology>
    </subcellularLocation>
    <subcellularLocation>
        <location evidence="1">Membrane</location>
    </subcellularLocation>
</comment>
<dbReference type="NCBIfam" id="NF004401">
    <property type="entry name" value="PRK05758.2-1"/>
    <property type="match status" value="1"/>
</dbReference>